<evidence type="ECO:0000256" key="5">
    <source>
        <dbReference type="ARBA" id="ARBA00022833"/>
    </source>
</evidence>
<evidence type="ECO:0000256" key="2">
    <source>
        <dbReference type="ARBA" id="ARBA00022490"/>
    </source>
</evidence>
<dbReference type="GO" id="GO:0003723">
    <property type="term" value="F:RNA binding"/>
    <property type="evidence" value="ECO:0007669"/>
    <property type="project" value="UniProtKB-UniRule"/>
</dbReference>
<dbReference type="Pfam" id="PF05741">
    <property type="entry name" value="zf-nanos"/>
    <property type="match status" value="1"/>
</dbReference>
<keyword evidence="6 8" id="KW-0810">Translation regulation</keyword>
<comment type="caution">
    <text evidence="10">The sequence shown here is derived from an EMBL/GenBank/DDBJ whole genome shotgun (WGS) entry which is preliminary data.</text>
</comment>
<gene>
    <name evidence="10" type="ORF">GDO54_017515</name>
</gene>
<dbReference type="InterPro" id="IPR008705">
    <property type="entry name" value="Nanos/Xcar2"/>
</dbReference>
<dbReference type="InterPro" id="IPR038129">
    <property type="entry name" value="Nanos_sf"/>
</dbReference>
<evidence type="ECO:0000256" key="1">
    <source>
        <dbReference type="ARBA" id="ARBA00004496"/>
    </source>
</evidence>
<dbReference type="Proteomes" id="UP001181693">
    <property type="component" value="Unassembled WGS sequence"/>
</dbReference>
<evidence type="ECO:0000256" key="4">
    <source>
        <dbReference type="ARBA" id="ARBA00022771"/>
    </source>
</evidence>
<evidence type="ECO:0000259" key="9">
    <source>
        <dbReference type="PROSITE" id="PS51522"/>
    </source>
</evidence>
<evidence type="ECO:0000256" key="3">
    <source>
        <dbReference type="ARBA" id="ARBA00022723"/>
    </source>
</evidence>
<keyword evidence="2" id="KW-0963">Cytoplasm</keyword>
<dbReference type="GO" id="GO:0005737">
    <property type="term" value="C:cytoplasm"/>
    <property type="evidence" value="ECO:0007669"/>
    <property type="project" value="UniProtKB-SubCell"/>
</dbReference>
<comment type="subcellular location">
    <subcellularLocation>
        <location evidence="1">Cytoplasm</location>
    </subcellularLocation>
</comment>
<reference evidence="10" key="1">
    <citation type="thesis" date="2020" institute="ProQuest LLC" country="789 East Eisenhower Parkway, Ann Arbor, MI, USA">
        <title>Comparative Genomics and Chromosome Evolution.</title>
        <authorList>
            <person name="Mudd A.B."/>
        </authorList>
    </citation>
    <scope>NUCLEOTIDE SEQUENCE</scope>
    <source>
        <strain evidence="10">1538</strain>
        <tissue evidence="10">Blood</tissue>
    </source>
</reference>
<dbReference type="AlphaFoldDB" id="A0AAV3A2A3"/>
<dbReference type="GO" id="GO:0006417">
    <property type="term" value="P:regulation of translation"/>
    <property type="evidence" value="ECO:0007669"/>
    <property type="project" value="UniProtKB-UniRule"/>
</dbReference>
<evidence type="ECO:0000256" key="6">
    <source>
        <dbReference type="ARBA" id="ARBA00022845"/>
    </source>
</evidence>
<dbReference type="Gene3D" id="4.10.60.30">
    <property type="entry name" value="Nanos, RNA-binding domain"/>
    <property type="match status" value="1"/>
</dbReference>
<dbReference type="GO" id="GO:0008270">
    <property type="term" value="F:zinc ion binding"/>
    <property type="evidence" value="ECO:0007669"/>
    <property type="project" value="UniProtKB-KW"/>
</dbReference>
<dbReference type="PROSITE" id="PS51522">
    <property type="entry name" value="ZF_NANOS"/>
    <property type="match status" value="1"/>
</dbReference>
<dbReference type="PANTHER" id="PTHR12887">
    <property type="entry name" value="NANOS PROTEIN"/>
    <property type="match status" value="1"/>
</dbReference>
<sequence length="77" mass="8751">MCSFCKQNGESSFIYMGHILKDEKGRVVCPILRMYTCTLCGATGDTSHTRKYCPLNKDKHCVYKKSGRNSAGRKLKR</sequence>
<keyword evidence="11" id="KW-1185">Reference proteome</keyword>
<organism evidence="10 11">
    <name type="scientific">Pyxicephalus adspersus</name>
    <name type="common">African bullfrog</name>
    <dbReference type="NCBI Taxonomy" id="30357"/>
    <lineage>
        <taxon>Eukaryota</taxon>
        <taxon>Metazoa</taxon>
        <taxon>Chordata</taxon>
        <taxon>Craniata</taxon>
        <taxon>Vertebrata</taxon>
        <taxon>Euteleostomi</taxon>
        <taxon>Amphibia</taxon>
        <taxon>Batrachia</taxon>
        <taxon>Anura</taxon>
        <taxon>Neobatrachia</taxon>
        <taxon>Ranoidea</taxon>
        <taxon>Pyxicephalidae</taxon>
        <taxon>Pyxicephalinae</taxon>
        <taxon>Pyxicephalus</taxon>
    </lineage>
</organism>
<dbReference type="EMBL" id="DYDO01000007">
    <property type="protein sequence ID" value="DBA20769.1"/>
    <property type="molecule type" value="Genomic_DNA"/>
</dbReference>
<evidence type="ECO:0000313" key="11">
    <source>
        <dbReference type="Proteomes" id="UP001181693"/>
    </source>
</evidence>
<evidence type="ECO:0000256" key="8">
    <source>
        <dbReference type="PROSITE-ProRule" id="PRU00855"/>
    </source>
</evidence>
<proteinExistence type="inferred from homology"/>
<name>A0AAV3A2A3_PYXAD</name>
<keyword evidence="4 8" id="KW-0863">Zinc-finger</keyword>
<keyword evidence="7 8" id="KW-0694">RNA-binding</keyword>
<accession>A0AAV3A2A3</accession>
<evidence type="ECO:0000313" key="10">
    <source>
        <dbReference type="EMBL" id="DBA20769.1"/>
    </source>
</evidence>
<dbReference type="InterPro" id="IPR024161">
    <property type="entry name" value="Znf_nanos-typ"/>
</dbReference>
<comment type="similarity">
    <text evidence="8">Belongs to the nanos family.</text>
</comment>
<keyword evidence="5" id="KW-0862">Zinc</keyword>
<feature type="domain" description="Nanos-type" evidence="9">
    <location>
        <begin position="1"/>
        <end position="55"/>
    </location>
</feature>
<keyword evidence="3" id="KW-0479">Metal-binding</keyword>
<protein>
    <recommendedName>
        <fullName evidence="9">Nanos-type domain-containing protein</fullName>
    </recommendedName>
</protein>
<evidence type="ECO:0000256" key="7">
    <source>
        <dbReference type="ARBA" id="ARBA00022884"/>
    </source>
</evidence>